<dbReference type="EMBL" id="JAINUG010000135">
    <property type="protein sequence ID" value="KAJ8393646.1"/>
    <property type="molecule type" value="Genomic_DNA"/>
</dbReference>
<gene>
    <name evidence="1" type="ORF">AAFF_G00058650</name>
</gene>
<proteinExistence type="predicted"/>
<reference evidence="1" key="1">
    <citation type="journal article" date="2023" name="Science">
        <title>Genome structures resolve the early diversification of teleost fishes.</title>
        <authorList>
            <person name="Parey E."/>
            <person name="Louis A."/>
            <person name="Montfort J."/>
            <person name="Bouchez O."/>
            <person name="Roques C."/>
            <person name="Iampietro C."/>
            <person name="Lluch J."/>
            <person name="Castinel A."/>
            <person name="Donnadieu C."/>
            <person name="Desvignes T."/>
            <person name="Floi Bucao C."/>
            <person name="Jouanno E."/>
            <person name="Wen M."/>
            <person name="Mejri S."/>
            <person name="Dirks R."/>
            <person name="Jansen H."/>
            <person name="Henkel C."/>
            <person name="Chen W.J."/>
            <person name="Zahm M."/>
            <person name="Cabau C."/>
            <person name="Klopp C."/>
            <person name="Thompson A.W."/>
            <person name="Robinson-Rechavi M."/>
            <person name="Braasch I."/>
            <person name="Lecointre G."/>
            <person name="Bobe J."/>
            <person name="Postlethwait J.H."/>
            <person name="Berthelot C."/>
            <person name="Roest Crollius H."/>
            <person name="Guiguen Y."/>
        </authorList>
    </citation>
    <scope>NUCLEOTIDE SEQUENCE</scope>
    <source>
        <strain evidence="1">NC1722</strain>
    </source>
</reference>
<keyword evidence="2" id="KW-1185">Reference proteome</keyword>
<evidence type="ECO:0000313" key="1">
    <source>
        <dbReference type="EMBL" id="KAJ8393646.1"/>
    </source>
</evidence>
<comment type="caution">
    <text evidence="1">The sequence shown here is derived from an EMBL/GenBank/DDBJ whole genome shotgun (WGS) entry which is preliminary data.</text>
</comment>
<protein>
    <submittedName>
        <fullName evidence="1">Uncharacterized protein</fullName>
    </submittedName>
</protein>
<evidence type="ECO:0000313" key="2">
    <source>
        <dbReference type="Proteomes" id="UP001221898"/>
    </source>
</evidence>
<sequence length="117" mass="12482">MNAVSLTQTEQDPLTFRPGVRSSASLAGWLCRGSIARLTARSWAPALCDGDKCGPKGCARLTIIPSINCFVIRESTSHGRACAKCKAKIRWPVVDVDRPLGAVDAARRSLRGTTGAE</sequence>
<organism evidence="1 2">
    <name type="scientific">Aldrovandia affinis</name>
    <dbReference type="NCBI Taxonomy" id="143900"/>
    <lineage>
        <taxon>Eukaryota</taxon>
        <taxon>Metazoa</taxon>
        <taxon>Chordata</taxon>
        <taxon>Craniata</taxon>
        <taxon>Vertebrata</taxon>
        <taxon>Euteleostomi</taxon>
        <taxon>Actinopterygii</taxon>
        <taxon>Neopterygii</taxon>
        <taxon>Teleostei</taxon>
        <taxon>Notacanthiformes</taxon>
        <taxon>Halosauridae</taxon>
        <taxon>Aldrovandia</taxon>
    </lineage>
</organism>
<dbReference type="Proteomes" id="UP001221898">
    <property type="component" value="Unassembled WGS sequence"/>
</dbReference>
<name>A0AAD7S097_9TELE</name>
<dbReference type="AlphaFoldDB" id="A0AAD7S097"/>
<accession>A0AAD7S097</accession>